<evidence type="ECO:0000313" key="2">
    <source>
        <dbReference type="EMBL" id="KAJ5145918.1"/>
    </source>
</evidence>
<evidence type="ECO:0000313" key="3">
    <source>
        <dbReference type="Proteomes" id="UP001149079"/>
    </source>
</evidence>
<dbReference type="AlphaFoldDB" id="A0A9W9HFU1"/>
<dbReference type="GeneID" id="81400396"/>
<accession>A0A9W9HFU1</accession>
<reference evidence="2" key="1">
    <citation type="submission" date="2022-11" db="EMBL/GenBank/DDBJ databases">
        <authorList>
            <person name="Petersen C."/>
        </authorList>
    </citation>
    <scope>NUCLEOTIDE SEQUENCE</scope>
    <source>
        <strain evidence="2">IBT 22155</strain>
    </source>
</reference>
<reference evidence="2" key="2">
    <citation type="journal article" date="2023" name="IMA Fungus">
        <title>Comparative genomic study of the Penicillium genus elucidates a diverse pangenome and 15 lateral gene transfer events.</title>
        <authorList>
            <person name="Petersen C."/>
            <person name="Sorensen T."/>
            <person name="Nielsen M.R."/>
            <person name="Sondergaard T.E."/>
            <person name="Sorensen J.L."/>
            <person name="Fitzpatrick D.A."/>
            <person name="Frisvad J.C."/>
            <person name="Nielsen K.L."/>
        </authorList>
    </citation>
    <scope>NUCLEOTIDE SEQUENCE</scope>
    <source>
        <strain evidence="2">IBT 22155</strain>
    </source>
</reference>
<dbReference type="RefSeq" id="XP_056526392.1">
    <property type="nucleotide sequence ID" value="XM_056661226.1"/>
</dbReference>
<name>A0A9W9HFU1_9EURO</name>
<feature type="signal peptide" evidence="1">
    <location>
        <begin position="1"/>
        <end position="18"/>
    </location>
</feature>
<keyword evidence="1" id="KW-0732">Signal</keyword>
<evidence type="ECO:0000256" key="1">
    <source>
        <dbReference type="SAM" id="SignalP"/>
    </source>
</evidence>
<dbReference type="Proteomes" id="UP001149079">
    <property type="component" value="Unassembled WGS sequence"/>
</dbReference>
<protein>
    <submittedName>
        <fullName evidence="2">Uncharacterized protein</fullName>
    </submittedName>
</protein>
<sequence length="78" mass="8426">MKLQGITLFALFLAKASAAGSGLFAANGFEVEVFVSNGETFIGEPLTLSSKVWWRKTLLRVEQPALVPDVLVTMEAVL</sequence>
<comment type="caution">
    <text evidence="2">The sequence shown here is derived from an EMBL/GenBank/DDBJ whole genome shotgun (WGS) entry which is preliminary data.</text>
</comment>
<dbReference type="EMBL" id="JAPQKL010000001">
    <property type="protein sequence ID" value="KAJ5145918.1"/>
    <property type="molecule type" value="Genomic_DNA"/>
</dbReference>
<proteinExistence type="predicted"/>
<keyword evidence="3" id="KW-1185">Reference proteome</keyword>
<organism evidence="2 3">
    <name type="scientific">Penicillium bovifimosum</name>
    <dbReference type="NCBI Taxonomy" id="126998"/>
    <lineage>
        <taxon>Eukaryota</taxon>
        <taxon>Fungi</taxon>
        <taxon>Dikarya</taxon>
        <taxon>Ascomycota</taxon>
        <taxon>Pezizomycotina</taxon>
        <taxon>Eurotiomycetes</taxon>
        <taxon>Eurotiomycetidae</taxon>
        <taxon>Eurotiales</taxon>
        <taxon>Aspergillaceae</taxon>
        <taxon>Penicillium</taxon>
    </lineage>
</organism>
<gene>
    <name evidence="2" type="ORF">N7515_000482</name>
</gene>
<feature type="chain" id="PRO_5040938192" evidence="1">
    <location>
        <begin position="19"/>
        <end position="78"/>
    </location>
</feature>